<organism evidence="1 2">
    <name type="scientific">Penicillium roqueforti (strain FM164)</name>
    <dbReference type="NCBI Taxonomy" id="1365484"/>
    <lineage>
        <taxon>Eukaryota</taxon>
        <taxon>Fungi</taxon>
        <taxon>Dikarya</taxon>
        <taxon>Ascomycota</taxon>
        <taxon>Pezizomycotina</taxon>
        <taxon>Eurotiomycetes</taxon>
        <taxon>Eurotiomycetidae</taxon>
        <taxon>Eurotiales</taxon>
        <taxon>Aspergillaceae</taxon>
        <taxon>Penicillium</taxon>
    </lineage>
</organism>
<evidence type="ECO:0000313" key="1">
    <source>
        <dbReference type="EMBL" id="CDM26231.1"/>
    </source>
</evidence>
<gene>
    <name evidence="1" type="ORF">PROQFM164_S01g000040</name>
</gene>
<keyword evidence="2" id="KW-1185">Reference proteome</keyword>
<name>W6PR58_PENRF</name>
<reference evidence="1" key="1">
    <citation type="journal article" date="2014" name="Nat. Commun.">
        <title>Multiple recent horizontal transfers of a large genomic region in cheese making fungi.</title>
        <authorList>
            <person name="Cheeseman K."/>
            <person name="Ropars J."/>
            <person name="Renault P."/>
            <person name="Dupont J."/>
            <person name="Gouzy J."/>
            <person name="Branca A."/>
            <person name="Abraham A.L."/>
            <person name="Ceppi M."/>
            <person name="Conseiller E."/>
            <person name="Debuchy R."/>
            <person name="Malagnac F."/>
            <person name="Goarin A."/>
            <person name="Silar P."/>
            <person name="Lacoste S."/>
            <person name="Sallet E."/>
            <person name="Bensimon A."/>
            <person name="Giraud T."/>
            <person name="Brygoo Y."/>
        </authorList>
    </citation>
    <scope>NUCLEOTIDE SEQUENCE [LARGE SCALE GENOMIC DNA]</scope>
    <source>
        <strain evidence="1">FM164</strain>
    </source>
</reference>
<sequence>MLSRSTLFIERSFDSLGFDLDVTCISFVFPGHKIITYGKVTVDLHTHQAYVVVVMTDRFSMQ</sequence>
<dbReference type="AlphaFoldDB" id="W6PR58"/>
<dbReference type="EMBL" id="HG792015">
    <property type="protein sequence ID" value="CDM26231.1"/>
    <property type="molecule type" value="Genomic_DNA"/>
</dbReference>
<proteinExistence type="predicted"/>
<dbReference type="Proteomes" id="UP000030686">
    <property type="component" value="Unassembled WGS sequence"/>
</dbReference>
<evidence type="ECO:0000313" key="2">
    <source>
        <dbReference type="Proteomes" id="UP000030686"/>
    </source>
</evidence>
<protein>
    <submittedName>
        <fullName evidence="1">Genomic scaffold, ProqFM164S01</fullName>
    </submittedName>
</protein>
<accession>W6PR58</accession>